<evidence type="ECO:0000256" key="1">
    <source>
        <dbReference type="SAM" id="Phobius"/>
    </source>
</evidence>
<keyword evidence="1" id="KW-0812">Transmembrane</keyword>
<evidence type="ECO:0000313" key="3">
    <source>
        <dbReference type="EMBL" id="GHH85526.1"/>
    </source>
</evidence>
<keyword evidence="1" id="KW-0472">Membrane</keyword>
<organism evidence="3 4">
    <name type="scientific">Streptomyces capitiformicae</name>
    <dbReference type="NCBI Taxonomy" id="2014920"/>
    <lineage>
        <taxon>Bacteria</taxon>
        <taxon>Bacillati</taxon>
        <taxon>Actinomycetota</taxon>
        <taxon>Actinomycetes</taxon>
        <taxon>Kitasatosporales</taxon>
        <taxon>Streptomycetaceae</taxon>
        <taxon>Streptomyces</taxon>
    </lineage>
</organism>
<dbReference type="InterPro" id="IPR018649">
    <property type="entry name" value="SHOCT"/>
</dbReference>
<comment type="caution">
    <text evidence="3">The sequence shown here is derived from an EMBL/GenBank/DDBJ whole genome shotgun (WGS) entry which is preliminary data.</text>
</comment>
<proteinExistence type="predicted"/>
<dbReference type="AlphaFoldDB" id="A0A919L7I0"/>
<protein>
    <recommendedName>
        <fullName evidence="2">SHOCT domain-containing protein</fullName>
    </recommendedName>
</protein>
<accession>A0A919L7I0</accession>
<evidence type="ECO:0000259" key="2">
    <source>
        <dbReference type="Pfam" id="PF09851"/>
    </source>
</evidence>
<sequence>MMFWHAHDMSGWGWFGMSIGMVAFWALIITALVLVFRAANRPHEHTHTPTAAPTPQQILAERFARGEIDEEEYRRRLSALHSGPLPKT</sequence>
<dbReference type="Pfam" id="PF09851">
    <property type="entry name" value="SHOCT"/>
    <property type="match status" value="1"/>
</dbReference>
<gene>
    <name evidence="3" type="ORF">GCM10017771_18760</name>
</gene>
<keyword evidence="1" id="KW-1133">Transmembrane helix</keyword>
<reference evidence="3" key="2">
    <citation type="submission" date="2020-09" db="EMBL/GenBank/DDBJ databases">
        <authorList>
            <person name="Sun Q."/>
            <person name="Zhou Y."/>
        </authorList>
    </citation>
    <scope>NUCLEOTIDE SEQUENCE</scope>
    <source>
        <strain evidence="3">CGMCC 4.7403</strain>
    </source>
</reference>
<dbReference type="RefSeq" id="WP_189781952.1">
    <property type="nucleotide sequence ID" value="NZ_BNAT01000005.1"/>
</dbReference>
<evidence type="ECO:0000313" key="4">
    <source>
        <dbReference type="Proteomes" id="UP000603227"/>
    </source>
</evidence>
<name>A0A919L7I0_9ACTN</name>
<dbReference type="EMBL" id="BNAT01000005">
    <property type="protein sequence ID" value="GHH85526.1"/>
    <property type="molecule type" value="Genomic_DNA"/>
</dbReference>
<reference evidence="3" key="1">
    <citation type="journal article" date="2014" name="Int. J. Syst. Evol. Microbiol.">
        <title>Complete genome sequence of Corynebacterium casei LMG S-19264T (=DSM 44701T), isolated from a smear-ripened cheese.</title>
        <authorList>
            <consortium name="US DOE Joint Genome Institute (JGI-PGF)"/>
            <person name="Walter F."/>
            <person name="Albersmeier A."/>
            <person name="Kalinowski J."/>
            <person name="Ruckert C."/>
        </authorList>
    </citation>
    <scope>NUCLEOTIDE SEQUENCE</scope>
    <source>
        <strain evidence="3">CGMCC 4.7403</strain>
    </source>
</reference>
<feature type="transmembrane region" description="Helical" evidence="1">
    <location>
        <begin position="12"/>
        <end position="36"/>
    </location>
</feature>
<feature type="domain" description="SHOCT" evidence="2">
    <location>
        <begin position="57"/>
        <end position="79"/>
    </location>
</feature>
<dbReference type="Proteomes" id="UP000603227">
    <property type="component" value="Unassembled WGS sequence"/>
</dbReference>
<keyword evidence="4" id="KW-1185">Reference proteome</keyword>